<dbReference type="RefSeq" id="XP_007826989.1">
    <property type="nucleotide sequence ID" value="XM_007828798.1"/>
</dbReference>
<protein>
    <submittedName>
        <fullName evidence="2">Uncharacterized protein</fullName>
    </submittedName>
</protein>
<feature type="region of interest" description="Disordered" evidence="1">
    <location>
        <begin position="1"/>
        <end position="40"/>
    </location>
</feature>
<dbReference type="GeneID" id="19265230"/>
<feature type="compositionally biased region" description="Acidic residues" evidence="1">
    <location>
        <begin position="85"/>
        <end position="94"/>
    </location>
</feature>
<feature type="compositionally biased region" description="Pro residues" evidence="1">
    <location>
        <begin position="1"/>
        <end position="11"/>
    </location>
</feature>
<feature type="region of interest" description="Disordered" evidence="1">
    <location>
        <begin position="77"/>
        <end position="125"/>
    </location>
</feature>
<evidence type="ECO:0000313" key="2">
    <source>
        <dbReference type="EMBL" id="ETS86389.1"/>
    </source>
</evidence>
<feature type="compositionally biased region" description="Basic and acidic residues" evidence="1">
    <location>
        <begin position="109"/>
        <end position="118"/>
    </location>
</feature>
<keyword evidence="3" id="KW-1185">Reference proteome</keyword>
<evidence type="ECO:0000313" key="3">
    <source>
        <dbReference type="Proteomes" id="UP000030651"/>
    </source>
</evidence>
<gene>
    <name evidence="2" type="ORF">PFICI_00217</name>
</gene>
<dbReference type="HOGENOM" id="CLU_1993410_0_0_1"/>
<dbReference type="Proteomes" id="UP000030651">
    <property type="component" value="Unassembled WGS sequence"/>
</dbReference>
<name>W3XK43_PESFW</name>
<dbReference type="EMBL" id="KI912109">
    <property type="protein sequence ID" value="ETS86389.1"/>
    <property type="molecule type" value="Genomic_DNA"/>
</dbReference>
<evidence type="ECO:0000256" key="1">
    <source>
        <dbReference type="SAM" id="MobiDB-lite"/>
    </source>
</evidence>
<accession>W3XK43</accession>
<organism evidence="2 3">
    <name type="scientific">Pestalotiopsis fici (strain W106-1 / CGMCC3.15140)</name>
    <dbReference type="NCBI Taxonomy" id="1229662"/>
    <lineage>
        <taxon>Eukaryota</taxon>
        <taxon>Fungi</taxon>
        <taxon>Dikarya</taxon>
        <taxon>Ascomycota</taxon>
        <taxon>Pezizomycotina</taxon>
        <taxon>Sordariomycetes</taxon>
        <taxon>Xylariomycetidae</taxon>
        <taxon>Amphisphaeriales</taxon>
        <taxon>Sporocadaceae</taxon>
        <taxon>Pestalotiopsis</taxon>
    </lineage>
</organism>
<reference evidence="3" key="1">
    <citation type="journal article" date="2015" name="BMC Genomics">
        <title>Genomic and transcriptomic analysis of the endophytic fungus Pestalotiopsis fici reveals its lifestyle and high potential for synthesis of natural products.</title>
        <authorList>
            <person name="Wang X."/>
            <person name="Zhang X."/>
            <person name="Liu L."/>
            <person name="Xiang M."/>
            <person name="Wang W."/>
            <person name="Sun X."/>
            <person name="Che Y."/>
            <person name="Guo L."/>
            <person name="Liu G."/>
            <person name="Guo L."/>
            <person name="Wang C."/>
            <person name="Yin W.B."/>
            <person name="Stadler M."/>
            <person name="Zhang X."/>
            <person name="Liu X."/>
        </authorList>
    </citation>
    <scope>NUCLEOTIDE SEQUENCE [LARGE SCALE GENOMIC DNA]</scope>
    <source>
        <strain evidence="3">W106-1 / CGMCC3.15140</strain>
    </source>
</reference>
<sequence length="125" mass="13284">MSTPSQAPPSPSTLGTGISIKKTQPSIDSSTKAKGQAKPTQQIRFTAEELKRIGALVEKRGDDELAALLRRKLSLVPGPTKVDGDVDTGDEQDGANETGSQMGLQAESVKTEIEERSQARGILRP</sequence>
<proteinExistence type="predicted"/>
<dbReference type="InParanoid" id="W3XK43"/>
<dbReference type="KEGG" id="pfy:PFICI_00217"/>
<feature type="compositionally biased region" description="Polar residues" evidence="1">
    <location>
        <begin position="21"/>
        <end position="40"/>
    </location>
</feature>
<dbReference type="AlphaFoldDB" id="W3XK43"/>